<dbReference type="InterPro" id="IPR009570">
    <property type="entry name" value="Spore_III_AC"/>
</dbReference>
<comment type="caution">
    <text evidence="2">The sequence shown here is derived from an EMBL/GenBank/DDBJ whole genome shotgun (WGS) entry which is preliminary data.</text>
</comment>
<feature type="transmembrane region" description="Helical" evidence="1">
    <location>
        <begin position="34"/>
        <end position="53"/>
    </location>
</feature>
<evidence type="ECO:0000313" key="2">
    <source>
        <dbReference type="EMBL" id="MPM10145.1"/>
    </source>
</evidence>
<keyword evidence="1" id="KW-0812">Transmembrane</keyword>
<evidence type="ECO:0000256" key="1">
    <source>
        <dbReference type="SAM" id="Phobius"/>
    </source>
</evidence>
<keyword evidence="1" id="KW-1133">Transmembrane helix</keyword>
<name>A0A644X1V7_9ZZZZ</name>
<organism evidence="2">
    <name type="scientific">bioreactor metagenome</name>
    <dbReference type="NCBI Taxonomy" id="1076179"/>
    <lineage>
        <taxon>unclassified sequences</taxon>
        <taxon>metagenomes</taxon>
        <taxon>ecological metagenomes</taxon>
    </lineage>
</organism>
<feature type="transmembrane region" description="Helical" evidence="1">
    <location>
        <begin position="7"/>
        <end position="28"/>
    </location>
</feature>
<accession>A0A644X1V7</accession>
<proteinExistence type="predicted"/>
<reference evidence="2" key="1">
    <citation type="submission" date="2019-08" db="EMBL/GenBank/DDBJ databases">
        <authorList>
            <person name="Kucharzyk K."/>
            <person name="Murdoch R.W."/>
            <person name="Higgins S."/>
            <person name="Loffler F."/>
        </authorList>
    </citation>
    <scope>NUCLEOTIDE SEQUENCE</scope>
</reference>
<dbReference type="EMBL" id="VSSQ01001657">
    <property type="protein sequence ID" value="MPM10145.1"/>
    <property type="molecule type" value="Genomic_DNA"/>
</dbReference>
<dbReference type="NCBIfam" id="TIGR02848">
    <property type="entry name" value="spore_III_AC"/>
    <property type="match status" value="1"/>
</dbReference>
<evidence type="ECO:0008006" key="3">
    <source>
        <dbReference type="Google" id="ProtNLM"/>
    </source>
</evidence>
<dbReference type="InterPro" id="IPR025664">
    <property type="entry name" value="Spore_III_AC/AD"/>
</dbReference>
<gene>
    <name evidence="2" type="ORF">SDC9_56470</name>
</gene>
<dbReference type="Pfam" id="PF06686">
    <property type="entry name" value="SpoIIIAC"/>
    <property type="match status" value="1"/>
</dbReference>
<dbReference type="AlphaFoldDB" id="A0A644X1V7"/>
<protein>
    <recommendedName>
        <fullName evidence="3">Stage III sporulation protein AC</fullName>
    </recommendedName>
</protein>
<keyword evidence="1" id="KW-0472">Membrane</keyword>
<sequence length="66" mass="7036">MSVSVDLIFKIAAIGIITAVLTQVLSRAGREDQAMMVTLAALAITLLLVINEIKSLFDTVKSTFGI</sequence>